<proteinExistence type="predicted"/>
<organism evidence="2 3">
    <name type="scientific">Austropuccinia psidii MF-1</name>
    <dbReference type="NCBI Taxonomy" id="1389203"/>
    <lineage>
        <taxon>Eukaryota</taxon>
        <taxon>Fungi</taxon>
        <taxon>Dikarya</taxon>
        <taxon>Basidiomycota</taxon>
        <taxon>Pucciniomycotina</taxon>
        <taxon>Pucciniomycetes</taxon>
        <taxon>Pucciniales</taxon>
        <taxon>Sphaerophragmiaceae</taxon>
        <taxon>Austropuccinia</taxon>
    </lineage>
</organism>
<reference evidence="2" key="1">
    <citation type="submission" date="2021-03" db="EMBL/GenBank/DDBJ databases">
        <title>Draft genome sequence of rust myrtle Austropuccinia psidii MF-1, a brazilian biotype.</title>
        <authorList>
            <person name="Quecine M.C."/>
            <person name="Pachon D.M.R."/>
            <person name="Bonatelli M.L."/>
            <person name="Correr F.H."/>
            <person name="Franceschini L.M."/>
            <person name="Leite T.F."/>
            <person name="Margarido G.R.A."/>
            <person name="Almeida C.A."/>
            <person name="Ferrarezi J.A."/>
            <person name="Labate C.A."/>
        </authorList>
    </citation>
    <scope>NUCLEOTIDE SEQUENCE</scope>
    <source>
        <strain evidence="2">MF-1</strain>
    </source>
</reference>
<evidence type="ECO:0000256" key="1">
    <source>
        <dbReference type="SAM" id="MobiDB-lite"/>
    </source>
</evidence>
<keyword evidence="3" id="KW-1185">Reference proteome</keyword>
<name>A0A9Q3PL14_9BASI</name>
<dbReference type="Proteomes" id="UP000765509">
    <property type="component" value="Unassembled WGS sequence"/>
</dbReference>
<evidence type="ECO:0000313" key="2">
    <source>
        <dbReference type="EMBL" id="MBW0564322.1"/>
    </source>
</evidence>
<dbReference type="AlphaFoldDB" id="A0A9Q3PL14"/>
<feature type="region of interest" description="Disordered" evidence="1">
    <location>
        <begin position="59"/>
        <end position="89"/>
    </location>
</feature>
<comment type="caution">
    <text evidence="2">The sequence shown here is derived from an EMBL/GenBank/DDBJ whole genome shotgun (WGS) entry which is preliminary data.</text>
</comment>
<evidence type="ECO:0000313" key="3">
    <source>
        <dbReference type="Proteomes" id="UP000765509"/>
    </source>
</evidence>
<sequence>MEFNGQTEPTSQPPSQYIENMLMTIFQDQESLNSLILSLKEDVEQLKLTPSQVKTLNVPKVSQLSATKPDQTLESGHSQSDPPPFILTPKRTIKPKFKKTPLPSLLSIIPCNCKERISCLTSRW</sequence>
<gene>
    <name evidence="2" type="ORF">O181_104037</name>
</gene>
<dbReference type="EMBL" id="AVOT02075665">
    <property type="protein sequence ID" value="MBW0564322.1"/>
    <property type="molecule type" value="Genomic_DNA"/>
</dbReference>
<protein>
    <submittedName>
        <fullName evidence="2">Uncharacterized protein</fullName>
    </submittedName>
</protein>
<accession>A0A9Q3PL14</accession>
<feature type="compositionally biased region" description="Polar residues" evidence="1">
    <location>
        <begin position="59"/>
        <end position="80"/>
    </location>
</feature>